<feature type="transmembrane region" description="Helical" evidence="1">
    <location>
        <begin position="6"/>
        <end position="26"/>
    </location>
</feature>
<proteinExistence type="predicted"/>
<accession>A0A6J5M9K3</accession>
<name>A0A6J5M9K3_9CAUD</name>
<organism evidence="2">
    <name type="scientific">uncultured Caudovirales phage</name>
    <dbReference type="NCBI Taxonomy" id="2100421"/>
    <lineage>
        <taxon>Viruses</taxon>
        <taxon>Duplodnaviria</taxon>
        <taxon>Heunggongvirae</taxon>
        <taxon>Uroviricota</taxon>
        <taxon>Caudoviricetes</taxon>
        <taxon>Peduoviridae</taxon>
        <taxon>Maltschvirus</taxon>
        <taxon>Maltschvirus maltsch</taxon>
    </lineage>
</organism>
<reference evidence="2" key="1">
    <citation type="submission" date="2020-04" db="EMBL/GenBank/DDBJ databases">
        <authorList>
            <person name="Chiriac C."/>
            <person name="Salcher M."/>
            <person name="Ghai R."/>
            <person name="Kavagutti S V."/>
        </authorList>
    </citation>
    <scope>NUCLEOTIDE SEQUENCE</scope>
</reference>
<keyword evidence="1" id="KW-1133">Transmembrane helix</keyword>
<evidence type="ECO:0000313" key="2">
    <source>
        <dbReference type="EMBL" id="CAB4143418.1"/>
    </source>
</evidence>
<gene>
    <name evidence="2" type="ORF">UFOVP450_134</name>
</gene>
<evidence type="ECO:0000256" key="1">
    <source>
        <dbReference type="SAM" id="Phobius"/>
    </source>
</evidence>
<dbReference type="EMBL" id="LR796421">
    <property type="protein sequence ID" value="CAB4143418.1"/>
    <property type="molecule type" value="Genomic_DNA"/>
</dbReference>
<protein>
    <submittedName>
        <fullName evidence="2">Uncharacterized protein</fullName>
    </submittedName>
</protein>
<keyword evidence="1" id="KW-0472">Membrane</keyword>
<sequence length="63" mass="7205">MILDSIVVGFGFVLTIAGIYIVKLRFEIRDLRSDARLAAVKQRLLIDYIDTLNKQVPAKKEKK</sequence>
<keyword evidence="1" id="KW-0812">Transmembrane</keyword>